<dbReference type="AlphaFoldDB" id="A0AB38YFJ0"/>
<feature type="transmembrane region" description="Helical" evidence="1">
    <location>
        <begin position="31"/>
        <end position="50"/>
    </location>
</feature>
<sequence length="97" mass="11372">MIIFSYGFLLLILIATPALWTRWWHYNRFTAYSWTFVVFIACMGIVYLGFGEIDWMRVMGLFVLMIAMTAARLFYGRKRDDEARAAEQVAKEQASKD</sequence>
<evidence type="ECO:0000313" key="2">
    <source>
        <dbReference type="EMBL" id="WLD57942.1"/>
    </source>
</evidence>
<reference evidence="2" key="1">
    <citation type="submission" date="2022-07" db="EMBL/GenBank/DDBJ databases">
        <title>Complete genome sequence of Salinispirillum sp. LH10-3-1 capable of multiple carbohydrate inversion isolated from a soda lake.</title>
        <authorList>
            <person name="Liu J."/>
            <person name="Zhai Y."/>
            <person name="Zhang H."/>
            <person name="Yang H."/>
            <person name="Qu J."/>
            <person name="Li J."/>
        </authorList>
    </citation>
    <scope>NUCLEOTIDE SEQUENCE</scope>
    <source>
        <strain evidence="2">LH 10-3-1</strain>
    </source>
</reference>
<organism evidence="2">
    <name type="scientific">Salinispirillum sp. LH 10-3-1</name>
    <dbReference type="NCBI Taxonomy" id="2952525"/>
    <lineage>
        <taxon>Bacteria</taxon>
        <taxon>Pseudomonadati</taxon>
        <taxon>Pseudomonadota</taxon>
        <taxon>Gammaproteobacteria</taxon>
        <taxon>Oceanospirillales</taxon>
        <taxon>Saccharospirillaceae</taxon>
        <taxon>Salinispirillum</taxon>
    </lineage>
</organism>
<dbReference type="EMBL" id="CP101717">
    <property type="protein sequence ID" value="WLD57942.1"/>
    <property type="molecule type" value="Genomic_DNA"/>
</dbReference>
<proteinExistence type="predicted"/>
<dbReference type="RefSeq" id="WP_304995225.1">
    <property type="nucleotide sequence ID" value="NZ_CP101717.1"/>
</dbReference>
<keyword evidence="1" id="KW-0812">Transmembrane</keyword>
<gene>
    <name evidence="2" type="ORF">NFC81_14690</name>
</gene>
<accession>A0AB38YFJ0</accession>
<keyword evidence="1" id="KW-1133">Transmembrane helix</keyword>
<keyword evidence="1" id="KW-0472">Membrane</keyword>
<evidence type="ECO:0000256" key="1">
    <source>
        <dbReference type="SAM" id="Phobius"/>
    </source>
</evidence>
<feature type="transmembrane region" description="Helical" evidence="1">
    <location>
        <begin position="6"/>
        <end position="24"/>
    </location>
</feature>
<name>A0AB38YFJ0_9GAMM</name>
<feature type="transmembrane region" description="Helical" evidence="1">
    <location>
        <begin position="56"/>
        <end position="75"/>
    </location>
</feature>
<protein>
    <submittedName>
        <fullName evidence="2">Uncharacterized protein</fullName>
    </submittedName>
</protein>